<dbReference type="RefSeq" id="WP_116100180.1">
    <property type="nucleotide sequence ID" value="NZ_QNVU01000101.1"/>
</dbReference>
<sequence length="79" mass="9288">MKNLLEKKDWYYYIYENGDTIELSVPISAPAPGFDAIHKLTDPEKKEYLTKGITGPNKRHGNEFYQVCFEFLEVIFRII</sequence>
<keyword evidence="2" id="KW-1185">Reference proteome</keyword>
<dbReference type="EMBL" id="QNVU01000101">
    <property type="protein sequence ID" value="REC39978.1"/>
    <property type="molecule type" value="Genomic_DNA"/>
</dbReference>
<accession>A0A3D9AF08</accession>
<comment type="caution">
    <text evidence="1">The sequence shown here is derived from an EMBL/GenBank/DDBJ whole genome shotgun (WGS) entry which is preliminary data.</text>
</comment>
<name>A0A3D9AF08_9FLAO</name>
<evidence type="ECO:0000313" key="2">
    <source>
        <dbReference type="Proteomes" id="UP000256924"/>
    </source>
</evidence>
<gene>
    <name evidence="1" type="ORF">DRF68_20625</name>
</gene>
<dbReference type="AlphaFoldDB" id="A0A3D9AF08"/>
<evidence type="ECO:0000313" key="1">
    <source>
        <dbReference type="EMBL" id="REC39978.1"/>
    </source>
</evidence>
<proteinExistence type="predicted"/>
<organism evidence="1 2">
    <name type="scientific">Candidatus Chryseobacterium massiliense</name>
    <dbReference type="NCBI Taxonomy" id="204089"/>
    <lineage>
        <taxon>Bacteria</taxon>
        <taxon>Pseudomonadati</taxon>
        <taxon>Bacteroidota</taxon>
        <taxon>Flavobacteriia</taxon>
        <taxon>Flavobacteriales</taxon>
        <taxon>Weeksellaceae</taxon>
        <taxon>Chryseobacterium group</taxon>
        <taxon>Chryseobacterium</taxon>
    </lineage>
</organism>
<dbReference type="Proteomes" id="UP000256924">
    <property type="component" value="Unassembled WGS sequence"/>
</dbReference>
<protein>
    <submittedName>
        <fullName evidence="1">Uncharacterized protein</fullName>
    </submittedName>
</protein>
<reference evidence="1 2" key="1">
    <citation type="journal article" date="2004" name="Emerg. Infect. Dis.">
        <title>Amoebae-resisting bacteria isolated from human nasal swabs by amoebal coculture.</title>
        <authorList>
            <person name="Greub G."/>
            <person name="La Scola B."/>
            <person name="Raoult D."/>
        </authorList>
    </citation>
    <scope>NUCLEOTIDE SEQUENCE [LARGE SCALE GENOMIC DNA]</scope>
    <source>
        <strain evidence="1 2">CCUG 51329</strain>
    </source>
</reference>